<dbReference type="InterPro" id="IPR003673">
    <property type="entry name" value="CoA-Trfase_fam_III"/>
</dbReference>
<dbReference type="RefSeq" id="WP_055742713.1">
    <property type="nucleotide sequence ID" value="NZ_LJJB01000007.1"/>
</dbReference>
<dbReference type="PANTHER" id="PTHR48207:SF3">
    <property type="entry name" value="SUCCINATE--HYDROXYMETHYLGLUTARATE COA-TRANSFERASE"/>
    <property type="match status" value="1"/>
</dbReference>
<dbReference type="Gene3D" id="3.30.1540.10">
    <property type="entry name" value="formyl-coa transferase, domain 3"/>
    <property type="match status" value="1"/>
</dbReference>
<gene>
    <name evidence="2" type="ORF">AN963_01050</name>
</gene>
<dbReference type="Pfam" id="PF02515">
    <property type="entry name" value="CoA_transf_3"/>
    <property type="match status" value="1"/>
</dbReference>
<evidence type="ECO:0000313" key="3">
    <source>
        <dbReference type="Proteomes" id="UP000051063"/>
    </source>
</evidence>
<proteinExistence type="predicted"/>
<dbReference type="Proteomes" id="UP000051063">
    <property type="component" value="Unassembled WGS sequence"/>
</dbReference>
<comment type="caution">
    <text evidence="2">The sequence shown here is derived from an EMBL/GenBank/DDBJ whole genome shotgun (WGS) entry which is preliminary data.</text>
</comment>
<dbReference type="Gene3D" id="3.40.50.10540">
    <property type="entry name" value="Crotonobetainyl-coa:carnitine coa-transferase, domain 1"/>
    <property type="match status" value="1"/>
</dbReference>
<organism evidence="2 3">
    <name type="scientific">Brevibacillus choshinensis</name>
    <dbReference type="NCBI Taxonomy" id="54911"/>
    <lineage>
        <taxon>Bacteria</taxon>
        <taxon>Bacillati</taxon>
        <taxon>Bacillota</taxon>
        <taxon>Bacilli</taxon>
        <taxon>Bacillales</taxon>
        <taxon>Paenibacillaceae</taxon>
        <taxon>Brevibacillus</taxon>
    </lineage>
</organism>
<dbReference type="InterPro" id="IPR023606">
    <property type="entry name" value="CoA-Trfase_III_dom_1_sf"/>
</dbReference>
<dbReference type="EMBL" id="LJJB01000007">
    <property type="protein sequence ID" value="KQL48431.1"/>
    <property type="molecule type" value="Genomic_DNA"/>
</dbReference>
<keyword evidence="3" id="KW-1185">Reference proteome</keyword>
<sequence>MRPLDGITVVALEQAVAAPFATRQLAELGARVIKIERPDVGDFARHYDKTVNGMSSHFVWCNHSKESLTLNVKQPEAKEILDQLLSRADVFIQNFGPGAIDRLGFGIDVLKEKYPQLIICSISGYGENGPYREKKAYDLLVQCEAGLVSVTGSEEVPSKVGISVADIAAGMYAYSGILTALIARGKTGKGSVLEISMLEALGEWMGFPLYYTNYSGTEPKRNGASHATIYPYGPFRTRNDKTVFLAIQNEREWEMFCQHVILQPELCEDVRFATNSNRLQNSDVLQGIIDVVFQQLTAEEVIERLEQAKIANARLNTVQDFWDHPQLKARNRWRQVETPVGPVQSLLPPVTMEGVEPHMGPIPELGQHNQKILMECGYDEGTIRKWQEAGVV</sequence>
<name>A0ABR5NAK0_BRECH</name>
<dbReference type="InterPro" id="IPR044855">
    <property type="entry name" value="CoA-Trfase_III_dom3_sf"/>
</dbReference>
<evidence type="ECO:0000313" key="2">
    <source>
        <dbReference type="EMBL" id="KQL48431.1"/>
    </source>
</evidence>
<dbReference type="InterPro" id="IPR050483">
    <property type="entry name" value="CoA-transferase_III_domain"/>
</dbReference>
<protein>
    <recommendedName>
        <fullName evidence="4">Carnitine dehydratase</fullName>
    </recommendedName>
</protein>
<dbReference type="SUPFAM" id="SSF89796">
    <property type="entry name" value="CoA-transferase family III (CaiB/BaiF)"/>
    <property type="match status" value="1"/>
</dbReference>
<reference evidence="2 3" key="1">
    <citation type="submission" date="2015-09" db="EMBL/GenBank/DDBJ databases">
        <title>Genome sequencing project for genomic taxonomy and phylogenomics of Bacillus-like bacteria.</title>
        <authorList>
            <person name="Liu B."/>
            <person name="Wang J."/>
            <person name="Zhu Y."/>
            <person name="Liu G."/>
            <person name="Chen Q."/>
            <person name="Chen Z."/>
            <person name="Lan J."/>
            <person name="Che J."/>
            <person name="Ge C."/>
            <person name="Shi H."/>
            <person name="Pan Z."/>
            <person name="Liu X."/>
        </authorList>
    </citation>
    <scope>NUCLEOTIDE SEQUENCE [LARGE SCALE GENOMIC DNA]</scope>
    <source>
        <strain evidence="2 3">DSM 8552</strain>
    </source>
</reference>
<evidence type="ECO:0000256" key="1">
    <source>
        <dbReference type="ARBA" id="ARBA00022679"/>
    </source>
</evidence>
<keyword evidence="1" id="KW-0808">Transferase</keyword>
<accession>A0ABR5NAK0</accession>
<dbReference type="PANTHER" id="PTHR48207">
    <property type="entry name" value="SUCCINATE--HYDROXYMETHYLGLUTARATE COA-TRANSFERASE"/>
    <property type="match status" value="1"/>
</dbReference>
<evidence type="ECO:0008006" key="4">
    <source>
        <dbReference type="Google" id="ProtNLM"/>
    </source>
</evidence>